<dbReference type="SUPFAM" id="SSF51735">
    <property type="entry name" value="NAD(P)-binding Rossmann-fold domains"/>
    <property type="match status" value="1"/>
</dbReference>
<dbReference type="InterPro" id="IPR002347">
    <property type="entry name" value="SDR_fam"/>
</dbReference>
<keyword evidence="2 3" id="KW-0560">Oxidoreductase</keyword>
<dbReference type="EC" id="1.-.-.-" evidence="3"/>
<dbReference type="RefSeq" id="WP_380799924.1">
    <property type="nucleotide sequence ID" value="NZ_JBHUIV010000004.1"/>
</dbReference>
<comment type="similarity">
    <text evidence="1">Belongs to the short-chain dehydrogenases/reductases (SDR) family.</text>
</comment>
<reference evidence="4" key="1">
    <citation type="journal article" date="2019" name="Int. J. Syst. Evol. Microbiol.">
        <title>The Global Catalogue of Microorganisms (GCM) 10K type strain sequencing project: providing services to taxonomists for standard genome sequencing and annotation.</title>
        <authorList>
            <consortium name="The Broad Institute Genomics Platform"/>
            <consortium name="The Broad Institute Genome Sequencing Center for Infectious Disease"/>
            <person name="Wu L."/>
            <person name="Ma J."/>
        </authorList>
    </citation>
    <scope>NUCLEOTIDE SEQUENCE [LARGE SCALE GENOMIC DNA]</scope>
    <source>
        <strain evidence="4">KCTC 19812</strain>
    </source>
</reference>
<evidence type="ECO:0000313" key="3">
    <source>
        <dbReference type="EMBL" id="MFD2200288.1"/>
    </source>
</evidence>
<dbReference type="PANTHER" id="PTHR44196">
    <property type="entry name" value="DEHYDROGENASE/REDUCTASE SDR FAMILY MEMBER 7B"/>
    <property type="match status" value="1"/>
</dbReference>
<name>A0ABW5B359_9BACT</name>
<proteinExistence type="inferred from homology"/>
<dbReference type="PANTHER" id="PTHR44196:SF1">
    <property type="entry name" value="DEHYDROGENASE_REDUCTASE SDR FAMILY MEMBER 7B"/>
    <property type="match status" value="1"/>
</dbReference>
<keyword evidence="4" id="KW-1185">Reference proteome</keyword>
<sequence>MPIENKNIVITGAASGIGRALLFQLTSQGNKILAIDINEVGLVSLKKLFPQISTLKVDLTESKNLSLVFQEIKSQMGVVDIFFANAGIAKYGLWEDIKTNDIDKIFKINTLIPIETAHWLKENQKNHPFRLVVTASAISYWPVPGYAAYAASKAAIHQFAETLRSEGDGSWLTLAYPSATDTGFFDFAGKDIPKAFPVQSADSVARAIVKGVEKGKTRIYPSTAFWLVMKLNKWVPILQPIYFFIESQKLHKWSEGLKNESQ</sequence>
<organism evidence="3 4">
    <name type="scientific">Shivajiella indica</name>
    <dbReference type="NCBI Taxonomy" id="872115"/>
    <lineage>
        <taxon>Bacteria</taxon>
        <taxon>Pseudomonadati</taxon>
        <taxon>Bacteroidota</taxon>
        <taxon>Cytophagia</taxon>
        <taxon>Cytophagales</taxon>
        <taxon>Cyclobacteriaceae</taxon>
        <taxon>Shivajiella</taxon>
    </lineage>
</organism>
<evidence type="ECO:0000256" key="1">
    <source>
        <dbReference type="ARBA" id="ARBA00006484"/>
    </source>
</evidence>
<dbReference type="Proteomes" id="UP001597414">
    <property type="component" value="Unassembled WGS sequence"/>
</dbReference>
<comment type="caution">
    <text evidence="3">The sequence shown here is derived from an EMBL/GenBank/DDBJ whole genome shotgun (WGS) entry which is preliminary data.</text>
</comment>
<dbReference type="PRINTS" id="PR00081">
    <property type="entry name" value="GDHRDH"/>
</dbReference>
<dbReference type="InterPro" id="IPR020904">
    <property type="entry name" value="Sc_DH/Rdtase_CS"/>
</dbReference>
<dbReference type="Pfam" id="PF00106">
    <property type="entry name" value="adh_short"/>
    <property type="match status" value="1"/>
</dbReference>
<dbReference type="Gene3D" id="3.40.50.720">
    <property type="entry name" value="NAD(P)-binding Rossmann-like Domain"/>
    <property type="match status" value="1"/>
</dbReference>
<dbReference type="PROSITE" id="PS00061">
    <property type="entry name" value="ADH_SHORT"/>
    <property type="match status" value="1"/>
</dbReference>
<dbReference type="GO" id="GO:0016491">
    <property type="term" value="F:oxidoreductase activity"/>
    <property type="evidence" value="ECO:0007669"/>
    <property type="project" value="UniProtKB-KW"/>
</dbReference>
<gene>
    <name evidence="3" type="ORF">ACFSKV_01835</name>
</gene>
<dbReference type="InterPro" id="IPR036291">
    <property type="entry name" value="NAD(P)-bd_dom_sf"/>
</dbReference>
<evidence type="ECO:0000313" key="4">
    <source>
        <dbReference type="Proteomes" id="UP001597414"/>
    </source>
</evidence>
<accession>A0ABW5B359</accession>
<evidence type="ECO:0000256" key="2">
    <source>
        <dbReference type="ARBA" id="ARBA00023002"/>
    </source>
</evidence>
<protein>
    <submittedName>
        <fullName evidence="3">SDR family NAD(P)-dependent oxidoreductase</fullName>
        <ecNumber evidence="3">1.-.-.-</ecNumber>
    </submittedName>
</protein>
<dbReference type="EMBL" id="JBHUIV010000004">
    <property type="protein sequence ID" value="MFD2200288.1"/>
    <property type="molecule type" value="Genomic_DNA"/>
</dbReference>